<dbReference type="Gene3D" id="3.80.10.10">
    <property type="entry name" value="Ribonuclease Inhibitor"/>
    <property type="match status" value="2"/>
</dbReference>
<evidence type="ECO:0000313" key="5">
    <source>
        <dbReference type="Proteomes" id="UP001177003"/>
    </source>
</evidence>
<dbReference type="PANTHER" id="PTHR11017:SF313">
    <property type="entry name" value="TIR DOMAIN, P-LOOP CONTAINING NUCLEOSIDE TRIPHOSPHATE HYDROLASE"/>
    <property type="match status" value="1"/>
</dbReference>
<dbReference type="GO" id="GO:0006952">
    <property type="term" value="P:defense response"/>
    <property type="evidence" value="ECO:0007669"/>
    <property type="project" value="InterPro"/>
</dbReference>
<gene>
    <name evidence="3" type="ORF">LSALG_LOCUS9352</name>
    <name evidence="4" type="ORF">LSALG_LOCUS9356</name>
</gene>
<dbReference type="EMBL" id="OX465077">
    <property type="protein sequence ID" value="CAI9268959.1"/>
    <property type="molecule type" value="Genomic_DNA"/>
</dbReference>
<sequence>MNGSYENFPTQLRWLCMHGFPLKSIPVELRMDSLVAPDLSYSKIESFDVCYTNPSQPKKKQKLDGSCSKEKKLLGSLKILDLSFCEQLRSVGGFDGLHALERVILTNSIHFLEVCESIEQCAELCLLDLSYCKTLKKLPRTIRMLKKVKTLLLGCCNLGESQTKISDMDSVILEAIPNDQKFFMISLLRSLVSLSFENANLSNESFPMDFSCLSMLKELYLDENPIVSLPNCARNLRRLVILSMKNCKLLMSIDPPYTQAFLDIYSNSEHKPLLQKVSFVPEMSPLELLLGGGNSLAPSSFEIEGMEMEGGDKVTISLTEGLDKVTKECGVSFVYGDGKRDEEEDVLGSYKSWNHIIGGDLTGFELTTGEYILHNERFLVHGTEVNLYHLPLVGDGASFKG</sequence>
<keyword evidence="1" id="KW-0611">Plant defense</keyword>
<dbReference type="AlphaFoldDB" id="A0AA35VHR5"/>
<keyword evidence="5" id="KW-1185">Reference proteome</keyword>
<dbReference type="Pfam" id="PF23286">
    <property type="entry name" value="LRR_13"/>
    <property type="match status" value="1"/>
</dbReference>
<evidence type="ECO:0000313" key="4">
    <source>
        <dbReference type="EMBL" id="CAI9268959.1"/>
    </source>
</evidence>
<dbReference type="InterPro" id="IPR044974">
    <property type="entry name" value="Disease_R_plants"/>
</dbReference>
<evidence type="ECO:0000313" key="3">
    <source>
        <dbReference type="EMBL" id="CAI9268955.1"/>
    </source>
</evidence>
<dbReference type="PANTHER" id="PTHR11017">
    <property type="entry name" value="LEUCINE-RICH REPEAT-CONTAINING PROTEIN"/>
    <property type="match status" value="1"/>
</dbReference>
<evidence type="ECO:0000259" key="2">
    <source>
        <dbReference type="Pfam" id="PF23286"/>
    </source>
</evidence>
<accession>A0AA35VHR5</accession>
<protein>
    <recommendedName>
        <fullName evidence="2">Disease resistance protein RPS4B/Roq1-like leucine-rich repeats domain-containing protein</fullName>
    </recommendedName>
</protein>
<organism evidence="4 5">
    <name type="scientific">Lactuca saligna</name>
    <name type="common">Willowleaf lettuce</name>
    <dbReference type="NCBI Taxonomy" id="75948"/>
    <lineage>
        <taxon>Eukaryota</taxon>
        <taxon>Viridiplantae</taxon>
        <taxon>Streptophyta</taxon>
        <taxon>Embryophyta</taxon>
        <taxon>Tracheophyta</taxon>
        <taxon>Spermatophyta</taxon>
        <taxon>Magnoliopsida</taxon>
        <taxon>eudicotyledons</taxon>
        <taxon>Gunneridae</taxon>
        <taxon>Pentapetalae</taxon>
        <taxon>asterids</taxon>
        <taxon>campanulids</taxon>
        <taxon>Asterales</taxon>
        <taxon>Asteraceae</taxon>
        <taxon>Cichorioideae</taxon>
        <taxon>Cichorieae</taxon>
        <taxon>Lactucinae</taxon>
        <taxon>Lactuca</taxon>
    </lineage>
</organism>
<dbReference type="InterPro" id="IPR058546">
    <property type="entry name" value="RPS4B/Roq1-like_LRR"/>
</dbReference>
<proteinExistence type="predicted"/>
<evidence type="ECO:0000256" key="1">
    <source>
        <dbReference type="ARBA" id="ARBA00022821"/>
    </source>
</evidence>
<dbReference type="SUPFAM" id="SSF52058">
    <property type="entry name" value="L domain-like"/>
    <property type="match status" value="1"/>
</dbReference>
<dbReference type="EMBL" id="OX465077">
    <property type="protein sequence ID" value="CAI9268955.1"/>
    <property type="molecule type" value="Genomic_DNA"/>
</dbReference>
<reference evidence="4" key="1">
    <citation type="submission" date="2023-04" db="EMBL/GenBank/DDBJ databases">
        <authorList>
            <person name="Vijverberg K."/>
            <person name="Xiong W."/>
            <person name="Schranz E."/>
        </authorList>
    </citation>
    <scope>NUCLEOTIDE SEQUENCE</scope>
</reference>
<dbReference type="InterPro" id="IPR032675">
    <property type="entry name" value="LRR_dom_sf"/>
</dbReference>
<dbReference type="Proteomes" id="UP001177003">
    <property type="component" value="Chromosome 1"/>
</dbReference>
<feature type="domain" description="Disease resistance protein RPS4B/Roq1-like leucine-rich repeats" evidence="2">
    <location>
        <begin position="74"/>
        <end position="254"/>
    </location>
</feature>
<name>A0AA35VHR5_LACSI</name>